<dbReference type="PANTHER" id="PTHR47926:SF373">
    <property type="entry name" value="TETRATRICOPEPTIDE-LIKE HELICAL DOMAIN SUPERFAMILY, DYW DOMAIN-CONTAINING PROTEIN"/>
    <property type="match status" value="1"/>
</dbReference>
<dbReference type="InterPro" id="IPR011990">
    <property type="entry name" value="TPR-like_helical_dom_sf"/>
</dbReference>
<dbReference type="Gene3D" id="1.25.40.10">
    <property type="entry name" value="Tetratricopeptide repeat domain"/>
    <property type="match status" value="5"/>
</dbReference>
<dbReference type="NCBIfam" id="TIGR00756">
    <property type="entry name" value="PPR"/>
    <property type="match status" value="9"/>
</dbReference>
<feature type="repeat" description="PPR" evidence="2">
    <location>
        <begin position="150"/>
        <end position="184"/>
    </location>
</feature>
<dbReference type="GO" id="GO:0003723">
    <property type="term" value="F:RNA binding"/>
    <property type="evidence" value="ECO:0007669"/>
    <property type="project" value="InterPro"/>
</dbReference>
<dbReference type="GO" id="GO:0009451">
    <property type="term" value="P:RNA modification"/>
    <property type="evidence" value="ECO:0007669"/>
    <property type="project" value="InterPro"/>
</dbReference>
<evidence type="ECO:0000256" key="1">
    <source>
        <dbReference type="ARBA" id="ARBA00022737"/>
    </source>
</evidence>
<sequence length="481" mass="55121">MITCLCEEGKIREARQLFEVMPERDVISWTALISGYMKCGLVGEARELFDRVDAEKNGVTWNAMISGYLKMKRVAEAEKLFYEMPDKNVVAWNTMIEGYVRSGEIDQALLLFERMRERNILSWNTVISGLVCCGRVEEARGIFDRMSVRNVISWNIMISGLSRYGKVDEARLLFDMMPERSVVSWNTMITGFMQNGKLEKGRRLFDEMPGKKVVSWTAVISGYTQHGRSEEALRMFYEMNRSLRVRPNEGTFARVLGACSDFAGLVEGLQLHQVISKTVYQESEFVISSLINMYSKCGVVAMARKVFDHGLRRCKDLVCWNSMISAYAHHRCGRDAIMVFEEMRMRGFKPNEVTYVGLLSACSYAGLVQEGLDYFEMLTRNKSTKVREEHYTCIVDLYGRAGRVKEAFKLMKKLGRTTKAEMVKLRMKQEGLKKQPGCSWIDVGNKFHVFAAGDRCNEFLIIDLHEKMKNMCDGDMLLGSE</sequence>
<dbReference type="Pfam" id="PF01535">
    <property type="entry name" value="PPR"/>
    <property type="match status" value="6"/>
</dbReference>
<reference evidence="3" key="1">
    <citation type="submission" date="2018-01" db="EMBL/GenBank/DDBJ databases">
        <authorList>
            <person name="Mao J.F."/>
        </authorList>
    </citation>
    <scope>NUCLEOTIDE SEQUENCE</scope>
    <source>
        <strain evidence="3">Huo1</strain>
        <tissue evidence="3">Leaf</tissue>
    </source>
</reference>
<keyword evidence="1" id="KW-0677">Repeat</keyword>
<dbReference type="Pfam" id="PF13041">
    <property type="entry name" value="PPR_2"/>
    <property type="match status" value="3"/>
</dbReference>
<feature type="repeat" description="PPR" evidence="2">
    <location>
        <begin position="25"/>
        <end position="55"/>
    </location>
</feature>
<dbReference type="InterPro" id="IPR002885">
    <property type="entry name" value="PPR_rpt"/>
</dbReference>
<accession>A0A8X9A8T4</accession>
<evidence type="ECO:0000256" key="2">
    <source>
        <dbReference type="PROSITE-ProRule" id="PRU00708"/>
    </source>
</evidence>
<dbReference type="PANTHER" id="PTHR47926">
    <property type="entry name" value="PENTATRICOPEPTIDE REPEAT-CONTAINING PROTEIN"/>
    <property type="match status" value="1"/>
</dbReference>
<dbReference type="EMBL" id="PNBA02000003">
    <property type="protein sequence ID" value="KAG6430994.1"/>
    <property type="molecule type" value="Genomic_DNA"/>
</dbReference>
<dbReference type="FunFam" id="1.25.40.10:FF:000158">
    <property type="entry name" value="pentatricopeptide repeat-containing protein At2g33680"/>
    <property type="match status" value="1"/>
</dbReference>
<feature type="repeat" description="PPR" evidence="2">
    <location>
        <begin position="57"/>
        <end position="87"/>
    </location>
</feature>
<organism evidence="3">
    <name type="scientific">Salvia splendens</name>
    <name type="common">Scarlet sage</name>
    <dbReference type="NCBI Taxonomy" id="180675"/>
    <lineage>
        <taxon>Eukaryota</taxon>
        <taxon>Viridiplantae</taxon>
        <taxon>Streptophyta</taxon>
        <taxon>Embryophyta</taxon>
        <taxon>Tracheophyta</taxon>
        <taxon>Spermatophyta</taxon>
        <taxon>Magnoliopsida</taxon>
        <taxon>eudicotyledons</taxon>
        <taxon>Gunneridae</taxon>
        <taxon>Pentapetalae</taxon>
        <taxon>asterids</taxon>
        <taxon>lamiids</taxon>
        <taxon>Lamiales</taxon>
        <taxon>Lamiaceae</taxon>
        <taxon>Nepetoideae</taxon>
        <taxon>Mentheae</taxon>
        <taxon>Salviinae</taxon>
        <taxon>Salvia</taxon>
        <taxon>Salvia subgen. Calosphace</taxon>
        <taxon>core Calosphace</taxon>
    </lineage>
</organism>
<dbReference type="AlphaFoldDB" id="A0A8X9A8T4"/>
<keyword evidence="4" id="KW-1185">Reference proteome</keyword>
<dbReference type="InterPro" id="IPR046960">
    <property type="entry name" value="PPR_At4g14850-like_plant"/>
</dbReference>
<comment type="caution">
    <text evidence="3">The sequence shown here is derived from an EMBL/GenBank/DDBJ whole genome shotgun (WGS) entry which is preliminary data.</text>
</comment>
<dbReference type="SUPFAM" id="SSF48452">
    <property type="entry name" value="TPR-like"/>
    <property type="match status" value="1"/>
</dbReference>
<feature type="repeat" description="PPR" evidence="2">
    <location>
        <begin position="316"/>
        <end position="350"/>
    </location>
</feature>
<protein>
    <recommendedName>
        <fullName evidence="5">Pentatricopeptide repeat-containing protein</fullName>
    </recommendedName>
</protein>
<feature type="repeat" description="PPR" evidence="2">
    <location>
        <begin position="212"/>
        <end position="242"/>
    </location>
</feature>
<evidence type="ECO:0008006" key="5">
    <source>
        <dbReference type="Google" id="ProtNLM"/>
    </source>
</evidence>
<dbReference type="PROSITE" id="PS51375">
    <property type="entry name" value="PPR"/>
    <property type="match status" value="6"/>
</dbReference>
<gene>
    <name evidence="3" type="ORF">SASPL_109069</name>
</gene>
<feature type="repeat" description="PPR" evidence="2">
    <location>
        <begin position="88"/>
        <end position="122"/>
    </location>
</feature>
<dbReference type="GO" id="GO:0099402">
    <property type="term" value="P:plant organ development"/>
    <property type="evidence" value="ECO:0007669"/>
    <property type="project" value="UniProtKB-ARBA"/>
</dbReference>
<evidence type="ECO:0000313" key="4">
    <source>
        <dbReference type="Proteomes" id="UP000298416"/>
    </source>
</evidence>
<reference evidence="3" key="2">
    <citation type="submission" date="2020-08" db="EMBL/GenBank/DDBJ databases">
        <title>Plant Genome Project.</title>
        <authorList>
            <person name="Zhang R.-G."/>
        </authorList>
    </citation>
    <scope>NUCLEOTIDE SEQUENCE</scope>
    <source>
        <strain evidence="3">Huo1</strain>
        <tissue evidence="3">Leaf</tissue>
    </source>
</reference>
<name>A0A8X9A8T4_SALSN</name>
<proteinExistence type="predicted"/>
<evidence type="ECO:0000313" key="3">
    <source>
        <dbReference type="EMBL" id="KAG6430994.1"/>
    </source>
</evidence>
<dbReference type="Proteomes" id="UP000298416">
    <property type="component" value="Unassembled WGS sequence"/>
</dbReference>